<dbReference type="Gene3D" id="3.30.160.250">
    <property type="match status" value="1"/>
</dbReference>
<proteinExistence type="predicted"/>
<dbReference type="PANTHER" id="PTHR34504:SF2">
    <property type="entry name" value="UPF0150 PROTEIN SSL0259"/>
    <property type="match status" value="1"/>
</dbReference>
<reference evidence="1" key="1">
    <citation type="submission" date="2020-10" db="EMBL/GenBank/DDBJ databases">
        <authorList>
            <person name="Castelo-Branco R."/>
            <person name="Eusebio N."/>
            <person name="Adriana R."/>
            <person name="Vieira A."/>
            <person name="Brugerolle De Fraissinette N."/>
            <person name="Rezende De Castro R."/>
            <person name="Schneider M.P."/>
            <person name="Vasconcelos V."/>
            <person name="Leao P.N."/>
        </authorList>
    </citation>
    <scope>NUCLEOTIDE SEQUENCE</scope>
    <source>
        <strain evidence="1">LEGE 12446</strain>
    </source>
</reference>
<dbReference type="SUPFAM" id="SSF143100">
    <property type="entry name" value="TTHA1013/TTHA0281-like"/>
    <property type="match status" value="1"/>
</dbReference>
<dbReference type="Proteomes" id="UP000622533">
    <property type="component" value="Unassembled WGS sequence"/>
</dbReference>
<gene>
    <name evidence="1" type="ORF">IQ276_35790</name>
</gene>
<dbReference type="PANTHER" id="PTHR34504">
    <property type="entry name" value="ANTITOXIN HICB"/>
    <property type="match status" value="1"/>
</dbReference>
<dbReference type="InterPro" id="IPR051404">
    <property type="entry name" value="TA_system_antitoxin"/>
</dbReference>
<dbReference type="RefSeq" id="WP_073643765.1">
    <property type="nucleotide sequence ID" value="NZ_JADEXS020000001.1"/>
</dbReference>
<keyword evidence="2" id="KW-1185">Reference proteome</keyword>
<organism evidence="1 2">
    <name type="scientific">Desmonostoc muscorum LEGE 12446</name>
    <dbReference type="NCBI Taxonomy" id="1828758"/>
    <lineage>
        <taxon>Bacteria</taxon>
        <taxon>Bacillati</taxon>
        <taxon>Cyanobacteriota</taxon>
        <taxon>Cyanophyceae</taxon>
        <taxon>Nostocales</taxon>
        <taxon>Nostocaceae</taxon>
        <taxon>Desmonostoc</taxon>
    </lineage>
</organism>
<protein>
    <submittedName>
        <fullName evidence="1">Type II toxin-antitoxin system HicB family antitoxin</fullName>
    </submittedName>
</protein>
<name>A0A8J6ZZR0_DESMC</name>
<evidence type="ECO:0000313" key="1">
    <source>
        <dbReference type="EMBL" id="MBE9027594.1"/>
    </source>
</evidence>
<sequence length="78" mass="8846">MKSQYSIVIQWSDEDKKYIVSLPEFGPYAHTHGNTYADALNNGEEVLELLIEDYQAQGKPLPEPLTANFSFEFMSSNS</sequence>
<dbReference type="EMBL" id="JADEXS010000964">
    <property type="protein sequence ID" value="MBE9027594.1"/>
    <property type="molecule type" value="Genomic_DNA"/>
</dbReference>
<accession>A0A8J6ZZR0</accession>
<dbReference type="AlphaFoldDB" id="A0A8J6ZZR0"/>
<comment type="caution">
    <text evidence="1">The sequence shown here is derived from an EMBL/GenBank/DDBJ whole genome shotgun (WGS) entry which is preliminary data.</text>
</comment>
<dbReference type="InterPro" id="IPR035069">
    <property type="entry name" value="TTHA1013/TTHA0281-like"/>
</dbReference>
<evidence type="ECO:0000313" key="2">
    <source>
        <dbReference type="Proteomes" id="UP000622533"/>
    </source>
</evidence>